<keyword evidence="5" id="KW-0560">Oxidoreductase</keyword>
<feature type="domain" description="3-hydroxyacyl-CoA dehydrogenase NAD binding" evidence="13">
    <location>
        <begin position="36"/>
        <end position="221"/>
    </location>
</feature>
<evidence type="ECO:0000256" key="6">
    <source>
        <dbReference type="ARBA" id="ARBA00023027"/>
    </source>
</evidence>
<dbReference type="EMBL" id="JABMIG020000354">
    <property type="protein sequence ID" value="KAL3780313.1"/>
    <property type="molecule type" value="Genomic_DNA"/>
</dbReference>
<dbReference type="PIRSF" id="PIRSF000105">
    <property type="entry name" value="HCDH"/>
    <property type="match status" value="1"/>
</dbReference>
<evidence type="ECO:0000256" key="1">
    <source>
        <dbReference type="ARBA" id="ARBA00004305"/>
    </source>
</evidence>
<dbReference type="AlphaFoldDB" id="A0ABD3NX78"/>
<dbReference type="Pfam" id="PF02737">
    <property type="entry name" value="3HCDH_N"/>
    <property type="match status" value="1"/>
</dbReference>
<evidence type="ECO:0000256" key="11">
    <source>
        <dbReference type="PIRSR" id="PIRSR000105-3"/>
    </source>
</evidence>
<comment type="catalytic activity">
    <reaction evidence="9">
        <text>a (3S)-3-hydroxyacyl-CoA + NAD(+) = a 3-oxoacyl-CoA + NADH + H(+)</text>
        <dbReference type="Rhea" id="RHEA:22432"/>
        <dbReference type="ChEBI" id="CHEBI:15378"/>
        <dbReference type="ChEBI" id="CHEBI:57318"/>
        <dbReference type="ChEBI" id="CHEBI:57540"/>
        <dbReference type="ChEBI" id="CHEBI:57945"/>
        <dbReference type="ChEBI" id="CHEBI:90726"/>
        <dbReference type="EC" id="1.1.1.35"/>
    </reaction>
</comment>
<evidence type="ECO:0000256" key="2">
    <source>
        <dbReference type="ARBA" id="ARBA00005005"/>
    </source>
</evidence>
<evidence type="ECO:0000256" key="9">
    <source>
        <dbReference type="ARBA" id="ARBA00049556"/>
    </source>
</evidence>
<evidence type="ECO:0000259" key="12">
    <source>
        <dbReference type="Pfam" id="PF00725"/>
    </source>
</evidence>
<keyword evidence="8" id="KW-0496">Mitochondrion</keyword>
<dbReference type="InterPro" id="IPR036291">
    <property type="entry name" value="NAD(P)-bd_dom_sf"/>
</dbReference>
<dbReference type="InterPro" id="IPR022694">
    <property type="entry name" value="3-OHacyl-CoA_DH"/>
</dbReference>
<dbReference type="FunFam" id="3.40.50.720:FF:000009">
    <property type="entry name" value="Fatty oxidation complex, alpha subunit"/>
    <property type="match status" value="1"/>
</dbReference>
<reference evidence="14 15" key="1">
    <citation type="journal article" date="2020" name="G3 (Bethesda)">
        <title>Improved Reference Genome for Cyclotella cryptica CCMP332, a Model for Cell Wall Morphogenesis, Salinity Adaptation, and Lipid Production in Diatoms (Bacillariophyta).</title>
        <authorList>
            <person name="Roberts W.R."/>
            <person name="Downey K.M."/>
            <person name="Ruck E.C."/>
            <person name="Traller J.C."/>
            <person name="Alverson A.J."/>
        </authorList>
    </citation>
    <scope>NUCLEOTIDE SEQUENCE [LARGE SCALE GENOMIC DNA]</scope>
    <source>
        <strain evidence="14 15">CCMP332</strain>
    </source>
</reference>
<evidence type="ECO:0008006" key="16">
    <source>
        <dbReference type="Google" id="ProtNLM"/>
    </source>
</evidence>
<sequence>MISSLPSAMSLTRKLSALLPTSARQLSSTRSLHFDKLGVIGLGLMGHGIAQTAATAASRGNLHSSIIAYESDQTFLDKGRDRIQSSVDKLVKKEKMTAEQAHSLMKKITFTTDRHAFYDVDFIVEAIIENMDLKKRLYSDLGKECKPSTVFASNTSSLSITQMALASGRPENFVGVHFFNPVQIMKLVEVIRTEYTSTEVFDKTVAWVGDIGKVAVKCRDTPGFIVNRLLVPSLMQAILLLERGDATTHDIDVSMQLGAGHPMGPLHLADYVGLDTCLYIMEGWVKDFPSERAFVVPELLREKVAKGELGRKSGKGFYYWEGRREGMLWGWTVGILVWSRFIVFPSLCGLKNTCN</sequence>
<dbReference type="InterPro" id="IPR008927">
    <property type="entry name" value="6-PGluconate_DH-like_C_sf"/>
</dbReference>
<keyword evidence="15" id="KW-1185">Reference proteome</keyword>
<dbReference type="InterPro" id="IPR013328">
    <property type="entry name" value="6PGD_dom2"/>
</dbReference>
<dbReference type="GO" id="GO:0003857">
    <property type="term" value="F:(3S)-3-hydroxyacyl-CoA dehydrogenase (NAD+) activity"/>
    <property type="evidence" value="ECO:0007669"/>
    <property type="project" value="UniProtKB-EC"/>
</dbReference>
<evidence type="ECO:0000313" key="15">
    <source>
        <dbReference type="Proteomes" id="UP001516023"/>
    </source>
</evidence>
<evidence type="ECO:0000256" key="4">
    <source>
        <dbReference type="ARBA" id="ARBA00022832"/>
    </source>
</evidence>
<dbReference type="Gene3D" id="1.10.1040.10">
    <property type="entry name" value="N-(1-d-carboxylethyl)-l-norvaline Dehydrogenase, domain 2"/>
    <property type="match status" value="1"/>
</dbReference>
<feature type="site" description="Important for catalytic activity" evidence="10">
    <location>
        <position position="177"/>
    </location>
</feature>
<protein>
    <recommendedName>
        <fullName evidence="16">3-hydroxyacyl-CoA dehydrogenase</fullName>
    </recommendedName>
</protein>
<feature type="binding site" evidence="11">
    <location>
        <position position="93"/>
    </location>
    <ligand>
        <name>CoA</name>
        <dbReference type="ChEBI" id="CHEBI:57287"/>
    </ligand>
</feature>
<dbReference type="Proteomes" id="UP001516023">
    <property type="component" value="Unassembled WGS sequence"/>
</dbReference>
<name>A0ABD3NX78_9STRA</name>
<dbReference type="PANTHER" id="PTHR43561:SF3">
    <property type="entry name" value="HYDROXYACYL-COENZYME A DEHYDROGENASE, MITOCHONDRIAL"/>
    <property type="match status" value="1"/>
</dbReference>
<dbReference type="InterPro" id="IPR006176">
    <property type="entry name" value="3-OHacyl-CoA_DH_NAD-bd"/>
</dbReference>
<evidence type="ECO:0000256" key="7">
    <source>
        <dbReference type="ARBA" id="ARBA00023098"/>
    </source>
</evidence>
<comment type="pathway">
    <text evidence="2">Lipid metabolism; fatty acid beta-oxidation.</text>
</comment>
<evidence type="ECO:0000256" key="8">
    <source>
        <dbReference type="ARBA" id="ARBA00023128"/>
    </source>
</evidence>
<evidence type="ECO:0000256" key="3">
    <source>
        <dbReference type="ARBA" id="ARBA00009463"/>
    </source>
</evidence>
<evidence type="ECO:0000256" key="5">
    <source>
        <dbReference type="ARBA" id="ARBA00023002"/>
    </source>
</evidence>
<keyword evidence="4" id="KW-0276">Fatty acid metabolism</keyword>
<dbReference type="Pfam" id="PF00725">
    <property type="entry name" value="3HCDH"/>
    <property type="match status" value="1"/>
</dbReference>
<evidence type="ECO:0000256" key="10">
    <source>
        <dbReference type="PIRSR" id="PIRSR000105-1"/>
    </source>
</evidence>
<feature type="binding site" evidence="11">
    <location>
        <position position="86"/>
    </location>
    <ligand>
        <name>CoA</name>
        <dbReference type="ChEBI" id="CHEBI:57287"/>
    </ligand>
</feature>
<dbReference type="Gene3D" id="3.40.50.720">
    <property type="entry name" value="NAD(P)-binding Rossmann-like Domain"/>
    <property type="match status" value="1"/>
</dbReference>
<comment type="similarity">
    <text evidence="3">Belongs to the 3-hydroxyacyl-CoA dehydrogenase family.</text>
</comment>
<feature type="binding site" evidence="11">
    <location>
        <position position="156"/>
    </location>
    <ligand>
        <name>CoA</name>
        <dbReference type="ChEBI" id="CHEBI:57287"/>
    </ligand>
</feature>
<dbReference type="GO" id="GO:0005759">
    <property type="term" value="C:mitochondrial matrix"/>
    <property type="evidence" value="ECO:0007669"/>
    <property type="project" value="UniProtKB-SubCell"/>
</dbReference>
<evidence type="ECO:0000313" key="14">
    <source>
        <dbReference type="EMBL" id="KAL3780313.1"/>
    </source>
</evidence>
<organism evidence="14 15">
    <name type="scientific">Cyclotella cryptica</name>
    <dbReference type="NCBI Taxonomy" id="29204"/>
    <lineage>
        <taxon>Eukaryota</taxon>
        <taxon>Sar</taxon>
        <taxon>Stramenopiles</taxon>
        <taxon>Ochrophyta</taxon>
        <taxon>Bacillariophyta</taxon>
        <taxon>Coscinodiscophyceae</taxon>
        <taxon>Thalassiosirophycidae</taxon>
        <taxon>Stephanodiscales</taxon>
        <taxon>Stephanodiscaceae</taxon>
        <taxon>Cyclotella</taxon>
    </lineage>
</organism>
<dbReference type="SUPFAM" id="SSF48179">
    <property type="entry name" value="6-phosphogluconate dehydrogenase C-terminal domain-like"/>
    <property type="match status" value="1"/>
</dbReference>
<dbReference type="SUPFAM" id="SSF51735">
    <property type="entry name" value="NAD(P)-binding Rossmann-fold domains"/>
    <property type="match status" value="1"/>
</dbReference>
<accession>A0ABD3NX78</accession>
<dbReference type="InterPro" id="IPR006108">
    <property type="entry name" value="3HC_DH_C"/>
</dbReference>
<comment type="subcellular location">
    <subcellularLocation>
        <location evidence="1">Mitochondrion matrix</location>
    </subcellularLocation>
</comment>
<proteinExistence type="inferred from homology"/>
<gene>
    <name evidence="14" type="ORF">HJC23_010575</name>
</gene>
<comment type="caution">
    <text evidence="14">The sequence shown here is derived from an EMBL/GenBank/DDBJ whole genome shotgun (WGS) entry which is preliminary data.</text>
</comment>
<keyword evidence="6" id="KW-0520">NAD</keyword>
<evidence type="ECO:0000259" key="13">
    <source>
        <dbReference type="Pfam" id="PF02737"/>
    </source>
</evidence>
<keyword evidence="7" id="KW-0443">Lipid metabolism</keyword>
<dbReference type="GO" id="GO:0006631">
    <property type="term" value="P:fatty acid metabolic process"/>
    <property type="evidence" value="ECO:0007669"/>
    <property type="project" value="UniProtKB-KW"/>
</dbReference>
<dbReference type="PANTHER" id="PTHR43561">
    <property type="match status" value="1"/>
</dbReference>
<dbReference type="InterPro" id="IPR052242">
    <property type="entry name" value="Mito_3-hydroxyacyl-CoA_DH"/>
</dbReference>
<feature type="domain" description="3-hydroxyacyl-CoA dehydrogenase C-terminal" evidence="12">
    <location>
        <begin position="223"/>
        <end position="319"/>
    </location>
</feature>